<sequence length="82" mass="9289">MLRCTSLLGKEGKPFSVTFDHRVSNDQEKKRILASGGKIKDSRLFGQLALSRSFGDCPYSSFLSVEPHIYTLQIDEVGIRRR</sequence>
<proteinExistence type="inferred from homology"/>
<protein>
    <recommendedName>
        <fullName evidence="3">protein-serine/threonine phosphatase</fullName>
        <ecNumber evidence="3">3.1.3.16</ecNumber>
    </recommendedName>
</protein>
<dbReference type="InterPro" id="IPR001932">
    <property type="entry name" value="PPM-type_phosphatase-like_dom"/>
</dbReference>
<dbReference type="EMBL" id="FN668638">
    <property type="protein sequence ID" value="CBK19637.2"/>
    <property type="molecule type" value="Genomic_DNA"/>
</dbReference>
<dbReference type="AlphaFoldDB" id="D8LUZ8"/>
<keyword evidence="7" id="KW-0904">Protein phosphatase</keyword>
<dbReference type="InterPro" id="IPR036457">
    <property type="entry name" value="PPM-type-like_dom_sf"/>
</dbReference>
<reference evidence="12" key="1">
    <citation type="submission" date="2010-02" db="EMBL/GenBank/DDBJ databases">
        <title>Sequencing and annotation of the Blastocystis hominis genome.</title>
        <authorList>
            <person name="Wincker P."/>
        </authorList>
    </citation>
    <scope>NUCLEOTIDE SEQUENCE</scope>
    <source>
        <strain evidence="12">Singapore isolate B</strain>
    </source>
</reference>
<evidence type="ECO:0000256" key="7">
    <source>
        <dbReference type="ARBA" id="ARBA00022912"/>
    </source>
</evidence>
<dbReference type="PANTHER" id="PTHR13832:SF803">
    <property type="entry name" value="PROTEIN PHOSPHATASE 1G"/>
    <property type="match status" value="1"/>
</dbReference>
<name>D8LUZ8_BLAHO</name>
<dbReference type="Pfam" id="PF00481">
    <property type="entry name" value="PP2C"/>
    <property type="match status" value="1"/>
</dbReference>
<dbReference type="SUPFAM" id="SSF81606">
    <property type="entry name" value="PP2C-like"/>
    <property type="match status" value="1"/>
</dbReference>
<evidence type="ECO:0000256" key="10">
    <source>
        <dbReference type="ARBA" id="ARBA00048336"/>
    </source>
</evidence>
<dbReference type="Gene3D" id="3.60.40.10">
    <property type="entry name" value="PPM-type phosphatase domain"/>
    <property type="match status" value="1"/>
</dbReference>
<evidence type="ECO:0000256" key="8">
    <source>
        <dbReference type="ARBA" id="ARBA00023211"/>
    </source>
</evidence>
<evidence type="ECO:0000313" key="13">
    <source>
        <dbReference type="Proteomes" id="UP000008312"/>
    </source>
</evidence>
<organism evidence="12">
    <name type="scientific">Blastocystis hominis</name>
    <dbReference type="NCBI Taxonomy" id="12968"/>
    <lineage>
        <taxon>Eukaryota</taxon>
        <taxon>Sar</taxon>
        <taxon>Stramenopiles</taxon>
        <taxon>Bigyra</taxon>
        <taxon>Opalozoa</taxon>
        <taxon>Opalinata</taxon>
        <taxon>Blastocystidae</taxon>
        <taxon>Blastocystis</taxon>
    </lineage>
</organism>
<keyword evidence="5" id="KW-0378">Hydrolase</keyword>
<evidence type="ECO:0000256" key="6">
    <source>
        <dbReference type="ARBA" id="ARBA00022842"/>
    </source>
</evidence>
<gene>
    <name evidence="12" type="ORF">GSBLH_T00006938001</name>
</gene>
<keyword evidence="4" id="KW-0479">Metal-binding</keyword>
<evidence type="ECO:0000313" key="12">
    <source>
        <dbReference type="EMBL" id="CBK19637.2"/>
    </source>
</evidence>
<comment type="catalytic activity">
    <reaction evidence="10">
        <text>O-phospho-L-threonyl-[protein] + H2O = L-threonyl-[protein] + phosphate</text>
        <dbReference type="Rhea" id="RHEA:47004"/>
        <dbReference type="Rhea" id="RHEA-COMP:11060"/>
        <dbReference type="Rhea" id="RHEA-COMP:11605"/>
        <dbReference type="ChEBI" id="CHEBI:15377"/>
        <dbReference type="ChEBI" id="CHEBI:30013"/>
        <dbReference type="ChEBI" id="CHEBI:43474"/>
        <dbReference type="ChEBI" id="CHEBI:61977"/>
        <dbReference type="EC" id="3.1.3.16"/>
    </reaction>
</comment>
<comment type="catalytic activity">
    <reaction evidence="9">
        <text>O-phospho-L-seryl-[protein] + H2O = L-seryl-[protein] + phosphate</text>
        <dbReference type="Rhea" id="RHEA:20629"/>
        <dbReference type="Rhea" id="RHEA-COMP:9863"/>
        <dbReference type="Rhea" id="RHEA-COMP:11604"/>
        <dbReference type="ChEBI" id="CHEBI:15377"/>
        <dbReference type="ChEBI" id="CHEBI:29999"/>
        <dbReference type="ChEBI" id="CHEBI:43474"/>
        <dbReference type="ChEBI" id="CHEBI:83421"/>
        <dbReference type="EC" id="3.1.3.16"/>
    </reaction>
</comment>
<evidence type="ECO:0000256" key="3">
    <source>
        <dbReference type="ARBA" id="ARBA00013081"/>
    </source>
</evidence>
<dbReference type="PANTHER" id="PTHR13832">
    <property type="entry name" value="PROTEIN PHOSPHATASE 2C"/>
    <property type="match status" value="1"/>
</dbReference>
<dbReference type="OrthoDB" id="10264738at2759"/>
<comment type="cofactor">
    <cofactor evidence="1">
        <name>Mn(2+)</name>
        <dbReference type="ChEBI" id="CHEBI:29035"/>
    </cofactor>
</comment>
<evidence type="ECO:0000256" key="5">
    <source>
        <dbReference type="ARBA" id="ARBA00022801"/>
    </source>
</evidence>
<dbReference type="RefSeq" id="XP_012893685.1">
    <property type="nucleotide sequence ID" value="XM_013038231.1"/>
</dbReference>
<feature type="domain" description="PPM-type phosphatase" evidence="11">
    <location>
        <begin position="7"/>
        <end position="76"/>
    </location>
</feature>
<keyword evidence="8" id="KW-0464">Manganese</keyword>
<dbReference type="InParanoid" id="D8LUZ8"/>
<evidence type="ECO:0000256" key="4">
    <source>
        <dbReference type="ARBA" id="ARBA00022723"/>
    </source>
</evidence>
<keyword evidence="13" id="KW-1185">Reference proteome</keyword>
<accession>D8LUZ8</accession>
<evidence type="ECO:0000256" key="9">
    <source>
        <dbReference type="ARBA" id="ARBA00047761"/>
    </source>
</evidence>
<evidence type="ECO:0000256" key="2">
    <source>
        <dbReference type="ARBA" id="ARBA00006702"/>
    </source>
</evidence>
<evidence type="ECO:0000259" key="11">
    <source>
        <dbReference type="Pfam" id="PF00481"/>
    </source>
</evidence>
<dbReference type="GO" id="GO:0004722">
    <property type="term" value="F:protein serine/threonine phosphatase activity"/>
    <property type="evidence" value="ECO:0007669"/>
    <property type="project" value="UniProtKB-EC"/>
</dbReference>
<dbReference type="InterPro" id="IPR015655">
    <property type="entry name" value="PP2C"/>
</dbReference>
<dbReference type="GO" id="GO:0046872">
    <property type="term" value="F:metal ion binding"/>
    <property type="evidence" value="ECO:0007669"/>
    <property type="project" value="UniProtKB-KW"/>
</dbReference>
<dbReference type="Proteomes" id="UP000008312">
    <property type="component" value="Unassembled WGS sequence"/>
</dbReference>
<dbReference type="EC" id="3.1.3.16" evidence="3"/>
<keyword evidence="6" id="KW-0460">Magnesium</keyword>
<dbReference type="GeneID" id="24923062"/>
<evidence type="ECO:0000256" key="1">
    <source>
        <dbReference type="ARBA" id="ARBA00001936"/>
    </source>
</evidence>
<comment type="similarity">
    <text evidence="2">Belongs to the PP2C family.</text>
</comment>